<dbReference type="PANTHER" id="PTHR47942">
    <property type="entry name" value="TETRATRICOPEPTIDE REPEAT (TPR)-LIKE SUPERFAMILY PROTEIN-RELATED"/>
    <property type="match status" value="1"/>
</dbReference>
<dbReference type="PANTHER" id="PTHR47942:SF15">
    <property type="entry name" value="OS12G0557800 PROTEIN"/>
    <property type="match status" value="1"/>
</dbReference>
<feature type="repeat" description="PPR" evidence="2">
    <location>
        <begin position="606"/>
        <end position="640"/>
    </location>
</feature>
<evidence type="ECO:0000313" key="4">
    <source>
        <dbReference type="EMBL" id="KAK2644889.1"/>
    </source>
</evidence>
<sequence length="716" mass="80611">MRGFSSLSSSRASPVVLRNLSKEWSSLEKSNKQNPSKPKFQHKQTYNKYNNNTVAPSRGNSSSYSSRNSHVSLLDNSVSANKQVKPIDHHYISQILARKDWFLLLRHELKARRINLVPQFVVSVLQNQENPLHPLRFYIWVSNIEPLLAKNQSVKGVLANALFRKGPVVLSVELLRDIKSSGFRVNEDLLCILIGSWGRIGLAKYCADIFGQISFLGISPSTRLYNAVIDALVKSNSIDLAYLKFQQMPVDNCKPDRFTYNILIHGVCKTGVVDEALRLVKQMEGLGYLPNVYTYTILIDGFCNAKRVDEAFKILDIMKKRNVSPNEATVRSLVHGLFHCLAPQKAFELLVRFIEKEPRMWKLASDTLLCSLSNNSMASEAAMILRKTGERGFVPETSTFNITMTCLIKGLDINEICGILDTFMERGVKPGFTIYLALIEALYKVGRGAEGDCYLNHMVKDGIVSNVSSYNMLIDCFCKASRMDRATETFSEMRDRGVAPNLVTFNTLISGHCKNGEVNKSRELLEILLEYGFKPDIFTFSSIIDGLCRAHQIEDALNCFTEMVKWSVPPNAITYNILIRSLCVIGDVAQSLRLLRKMQADGISPDIYSFNTLIQSFCRMNKIEKAKKLLDSMSAMDLSPDNYSFGAIIKALSESGRLDEAKEMFLSMEANGCIPDSYVCNLILETLVQHSRFEEARDIVKRCNEKGISLKSFPNL</sequence>
<dbReference type="InterPro" id="IPR011990">
    <property type="entry name" value="TPR-like_helical_dom_sf"/>
</dbReference>
<proteinExistence type="predicted"/>
<dbReference type="Pfam" id="PF01535">
    <property type="entry name" value="PPR"/>
    <property type="match status" value="1"/>
</dbReference>
<evidence type="ECO:0008006" key="6">
    <source>
        <dbReference type="Google" id="ProtNLM"/>
    </source>
</evidence>
<evidence type="ECO:0000313" key="5">
    <source>
        <dbReference type="Proteomes" id="UP001280121"/>
    </source>
</evidence>
<dbReference type="EMBL" id="JANJYI010000006">
    <property type="protein sequence ID" value="KAK2644889.1"/>
    <property type="molecule type" value="Genomic_DNA"/>
</dbReference>
<comment type="caution">
    <text evidence="4">The sequence shown here is derived from an EMBL/GenBank/DDBJ whole genome shotgun (WGS) entry which is preliminary data.</text>
</comment>
<reference evidence="4" key="1">
    <citation type="journal article" date="2023" name="Plant J.">
        <title>Genome sequences and population genomics provide insights into the demographic history, inbreeding, and mutation load of two 'living fossil' tree species of Dipteronia.</title>
        <authorList>
            <person name="Feng Y."/>
            <person name="Comes H.P."/>
            <person name="Chen J."/>
            <person name="Zhu S."/>
            <person name="Lu R."/>
            <person name="Zhang X."/>
            <person name="Li P."/>
            <person name="Qiu J."/>
            <person name="Olsen K.M."/>
            <person name="Qiu Y."/>
        </authorList>
    </citation>
    <scope>NUCLEOTIDE SEQUENCE</scope>
    <source>
        <strain evidence="4">KIB01</strain>
    </source>
</reference>
<evidence type="ECO:0000256" key="2">
    <source>
        <dbReference type="PROSITE-ProRule" id="PRU00708"/>
    </source>
</evidence>
<dbReference type="NCBIfam" id="TIGR00756">
    <property type="entry name" value="PPR"/>
    <property type="match status" value="9"/>
</dbReference>
<organism evidence="4 5">
    <name type="scientific">Dipteronia dyeriana</name>
    <dbReference type="NCBI Taxonomy" id="168575"/>
    <lineage>
        <taxon>Eukaryota</taxon>
        <taxon>Viridiplantae</taxon>
        <taxon>Streptophyta</taxon>
        <taxon>Embryophyta</taxon>
        <taxon>Tracheophyta</taxon>
        <taxon>Spermatophyta</taxon>
        <taxon>Magnoliopsida</taxon>
        <taxon>eudicotyledons</taxon>
        <taxon>Gunneridae</taxon>
        <taxon>Pentapetalae</taxon>
        <taxon>rosids</taxon>
        <taxon>malvids</taxon>
        <taxon>Sapindales</taxon>
        <taxon>Sapindaceae</taxon>
        <taxon>Hippocastanoideae</taxon>
        <taxon>Acereae</taxon>
        <taxon>Dipteronia</taxon>
    </lineage>
</organism>
<keyword evidence="1" id="KW-0677">Repeat</keyword>
<feature type="repeat" description="PPR" evidence="2">
    <location>
        <begin position="466"/>
        <end position="500"/>
    </location>
</feature>
<dbReference type="Pfam" id="PF13041">
    <property type="entry name" value="PPR_2"/>
    <property type="match status" value="4"/>
</dbReference>
<dbReference type="InterPro" id="IPR002885">
    <property type="entry name" value="PPR_rpt"/>
</dbReference>
<feature type="repeat" description="PPR" evidence="2">
    <location>
        <begin position="256"/>
        <end position="290"/>
    </location>
</feature>
<accession>A0AAD9TYY8</accession>
<dbReference type="Proteomes" id="UP001280121">
    <property type="component" value="Unassembled WGS sequence"/>
</dbReference>
<gene>
    <name evidence="4" type="ORF">Ddye_020084</name>
</gene>
<feature type="repeat" description="PPR" evidence="2">
    <location>
        <begin position="291"/>
        <end position="325"/>
    </location>
</feature>
<dbReference type="PROSITE" id="PS51375">
    <property type="entry name" value="PPR"/>
    <property type="match status" value="10"/>
</dbReference>
<evidence type="ECO:0000256" key="1">
    <source>
        <dbReference type="ARBA" id="ARBA00022737"/>
    </source>
</evidence>
<dbReference type="AlphaFoldDB" id="A0AAD9TYY8"/>
<feature type="repeat" description="PPR" evidence="2">
    <location>
        <begin position="641"/>
        <end position="675"/>
    </location>
</feature>
<name>A0AAD9TYY8_9ROSI</name>
<feature type="region of interest" description="Disordered" evidence="3">
    <location>
        <begin position="24"/>
        <end position="68"/>
    </location>
</feature>
<evidence type="ECO:0000256" key="3">
    <source>
        <dbReference type="SAM" id="MobiDB-lite"/>
    </source>
</evidence>
<feature type="repeat" description="PPR" evidence="2">
    <location>
        <begin position="501"/>
        <end position="535"/>
    </location>
</feature>
<dbReference type="Gene3D" id="1.25.40.10">
    <property type="entry name" value="Tetratricopeptide repeat domain"/>
    <property type="match status" value="5"/>
</dbReference>
<feature type="repeat" description="PPR" evidence="2">
    <location>
        <begin position="221"/>
        <end position="255"/>
    </location>
</feature>
<protein>
    <recommendedName>
        <fullName evidence="6">Pentatricopeptide repeat-containing protein</fullName>
    </recommendedName>
</protein>
<feature type="repeat" description="PPR" evidence="2">
    <location>
        <begin position="536"/>
        <end position="570"/>
    </location>
</feature>
<keyword evidence="5" id="KW-1185">Reference proteome</keyword>
<feature type="compositionally biased region" description="Low complexity" evidence="3">
    <location>
        <begin position="57"/>
        <end position="68"/>
    </location>
</feature>
<feature type="compositionally biased region" description="Polar residues" evidence="3">
    <location>
        <begin position="43"/>
        <end position="55"/>
    </location>
</feature>
<feature type="repeat" description="PPR" evidence="2">
    <location>
        <begin position="571"/>
        <end position="605"/>
    </location>
</feature>
<dbReference type="InterPro" id="IPR051222">
    <property type="entry name" value="PPR/CCM1_RNA-binding"/>
</dbReference>
<feature type="repeat" description="PPR" evidence="2">
    <location>
        <begin position="676"/>
        <end position="710"/>
    </location>
</feature>